<accession>A0A4C1ZV69</accession>
<reference evidence="2 3" key="1">
    <citation type="journal article" date="2019" name="Commun. Biol.">
        <title>The bagworm genome reveals a unique fibroin gene that provides high tensile strength.</title>
        <authorList>
            <person name="Kono N."/>
            <person name="Nakamura H."/>
            <person name="Ohtoshi R."/>
            <person name="Tomita M."/>
            <person name="Numata K."/>
            <person name="Arakawa K."/>
        </authorList>
    </citation>
    <scope>NUCLEOTIDE SEQUENCE [LARGE SCALE GENOMIC DNA]</scope>
</reference>
<evidence type="ECO:0000313" key="3">
    <source>
        <dbReference type="Proteomes" id="UP000299102"/>
    </source>
</evidence>
<evidence type="ECO:0000313" key="2">
    <source>
        <dbReference type="EMBL" id="GBP90663.1"/>
    </source>
</evidence>
<proteinExistence type="predicted"/>
<organism evidence="2 3">
    <name type="scientific">Eumeta variegata</name>
    <name type="common">Bagworm moth</name>
    <name type="synonym">Eumeta japonica</name>
    <dbReference type="NCBI Taxonomy" id="151549"/>
    <lineage>
        <taxon>Eukaryota</taxon>
        <taxon>Metazoa</taxon>
        <taxon>Ecdysozoa</taxon>
        <taxon>Arthropoda</taxon>
        <taxon>Hexapoda</taxon>
        <taxon>Insecta</taxon>
        <taxon>Pterygota</taxon>
        <taxon>Neoptera</taxon>
        <taxon>Endopterygota</taxon>
        <taxon>Lepidoptera</taxon>
        <taxon>Glossata</taxon>
        <taxon>Ditrysia</taxon>
        <taxon>Tineoidea</taxon>
        <taxon>Psychidae</taxon>
        <taxon>Oiketicinae</taxon>
        <taxon>Eumeta</taxon>
    </lineage>
</organism>
<comment type="caution">
    <text evidence="2">The sequence shown here is derived from an EMBL/GenBank/DDBJ whole genome shotgun (WGS) entry which is preliminary data.</text>
</comment>
<keyword evidence="3" id="KW-1185">Reference proteome</keyword>
<dbReference type="EMBL" id="BGZK01002102">
    <property type="protein sequence ID" value="GBP90663.1"/>
    <property type="molecule type" value="Genomic_DNA"/>
</dbReference>
<sequence>MFFVGSHRRAKFGCPGTGTFKGETSMRTAGFEMRTDLLLLAPTSNCSQTNTPVRDRLLSLKSRYSGRSSWVTTSSGPRWCYDSLEKLHKLLWTDVISERDVVSPFRRPLSICSDLKSTNERSKRKRPNLEDQLPNLGATLTPPGQRGG</sequence>
<gene>
    <name evidence="2" type="ORF">EVAR_51385_1</name>
</gene>
<dbReference type="AlphaFoldDB" id="A0A4C1ZV69"/>
<dbReference type="Proteomes" id="UP000299102">
    <property type="component" value="Unassembled WGS sequence"/>
</dbReference>
<feature type="region of interest" description="Disordered" evidence="1">
    <location>
        <begin position="116"/>
        <end position="148"/>
    </location>
</feature>
<name>A0A4C1ZV69_EUMVA</name>
<protein>
    <submittedName>
        <fullName evidence="2">Uncharacterized protein</fullName>
    </submittedName>
</protein>
<evidence type="ECO:0000256" key="1">
    <source>
        <dbReference type="SAM" id="MobiDB-lite"/>
    </source>
</evidence>